<dbReference type="Proteomes" id="UP001174210">
    <property type="component" value="Unassembled WGS sequence"/>
</dbReference>
<evidence type="ECO:0000313" key="2">
    <source>
        <dbReference type="EMBL" id="MDN4595540.1"/>
    </source>
</evidence>
<proteinExistence type="predicted"/>
<feature type="transmembrane region" description="Helical" evidence="1">
    <location>
        <begin position="12"/>
        <end position="36"/>
    </location>
</feature>
<protein>
    <submittedName>
        <fullName evidence="2">Uncharacterized protein</fullName>
    </submittedName>
</protein>
<keyword evidence="1" id="KW-0472">Membrane</keyword>
<comment type="caution">
    <text evidence="2">The sequence shown here is derived from an EMBL/GenBank/DDBJ whole genome shotgun (WGS) entry which is preliminary data.</text>
</comment>
<keyword evidence="1" id="KW-1133">Transmembrane helix</keyword>
<keyword evidence="3" id="KW-1185">Reference proteome</keyword>
<organism evidence="2 3">
    <name type="scientific">Leifsonia virtsii</name>
    <dbReference type="NCBI Taxonomy" id="3035915"/>
    <lineage>
        <taxon>Bacteria</taxon>
        <taxon>Bacillati</taxon>
        <taxon>Actinomycetota</taxon>
        <taxon>Actinomycetes</taxon>
        <taxon>Micrococcales</taxon>
        <taxon>Microbacteriaceae</taxon>
        <taxon>Leifsonia</taxon>
    </lineage>
</organism>
<evidence type="ECO:0000313" key="3">
    <source>
        <dbReference type="Proteomes" id="UP001174210"/>
    </source>
</evidence>
<dbReference type="EMBL" id="JAROCB010000001">
    <property type="protein sequence ID" value="MDN4595540.1"/>
    <property type="molecule type" value="Genomic_DNA"/>
</dbReference>
<keyword evidence="1" id="KW-0812">Transmembrane</keyword>
<reference evidence="2" key="1">
    <citation type="submission" date="2023-03" db="EMBL/GenBank/DDBJ databases">
        <title>MT1 and MT2 Draft Genomes of Novel Species.</title>
        <authorList>
            <person name="Venkateswaran K."/>
        </authorList>
    </citation>
    <scope>NUCLEOTIDE SEQUENCE</scope>
    <source>
        <strain evidence="2">F6_8S_P_1A</strain>
    </source>
</reference>
<evidence type="ECO:0000256" key="1">
    <source>
        <dbReference type="SAM" id="Phobius"/>
    </source>
</evidence>
<sequence length="105" mass="10770">MGMRRRRIGGGGTASAWAGTVTLLALGIGLTGIWLALRVTRLAATPAGADPVLGGALALAGLCCVIGAAAGAVTLRREAAARHQHYTRRAPALLRRPARHVSPTR</sequence>
<gene>
    <name evidence="2" type="ORF">P5G59_00155</name>
</gene>
<feature type="transmembrane region" description="Helical" evidence="1">
    <location>
        <begin position="56"/>
        <end position="75"/>
    </location>
</feature>
<name>A0ABT8IRZ8_9MICO</name>
<accession>A0ABT8IRZ8</accession>